<dbReference type="InterPro" id="IPR003593">
    <property type="entry name" value="AAA+_ATPase"/>
</dbReference>
<dbReference type="InterPro" id="IPR056599">
    <property type="entry name" value="AAA_lid_fung"/>
</dbReference>
<dbReference type="PANTHER" id="PTHR46411:SF3">
    <property type="entry name" value="AAA+ ATPASE DOMAIN-CONTAINING PROTEIN"/>
    <property type="match status" value="1"/>
</dbReference>
<reference evidence="3" key="1">
    <citation type="submission" date="2019-04" db="EMBL/GenBank/DDBJ databases">
        <title>Friends and foes A comparative genomics study of 23 Aspergillus species from section Flavi.</title>
        <authorList>
            <consortium name="DOE Joint Genome Institute"/>
            <person name="Kjaerbolling I."/>
            <person name="Vesth T."/>
            <person name="Frisvad J.C."/>
            <person name="Nybo J.L."/>
            <person name="Theobald S."/>
            <person name="Kildgaard S."/>
            <person name="Isbrandt T."/>
            <person name="Kuo A."/>
            <person name="Sato A."/>
            <person name="Lyhne E.K."/>
            <person name="Kogle M.E."/>
            <person name="Wiebenga A."/>
            <person name="Kun R.S."/>
            <person name="Lubbers R.J."/>
            <person name="Makela M.R."/>
            <person name="Barry K."/>
            <person name="Chovatia M."/>
            <person name="Clum A."/>
            <person name="Daum C."/>
            <person name="Haridas S."/>
            <person name="He G."/>
            <person name="LaButti K."/>
            <person name="Lipzen A."/>
            <person name="Mondo S."/>
            <person name="Riley R."/>
            <person name="Salamov A."/>
            <person name="Simmons B.A."/>
            <person name="Magnuson J.K."/>
            <person name="Henrissat B."/>
            <person name="Mortensen U.H."/>
            <person name="Larsen T.O."/>
            <person name="Devries R.P."/>
            <person name="Grigoriev I.V."/>
            <person name="Machida M."/>
            <person name="Baker S.E."/>
            <person name="Andersen M.R."/>
        </authorList>
    </citation>
    <scope>NUCLEOTIDE SEQUENCE [LARGE SCALE GENOMIC DNA]</scope>
    <source>
        <strain evidence="3">CBS 121.62</strain>
    </source>
</reference>
<dbReference type="Pfam" id="PF23232">
    <property type="entry name" value="AAA_lid_13"/>
    <property type="match status" value="1"/>
</dbReference>
<dbReference type="Gene3D" id="3.40.50.300">
    <property type="entry name" value="P-loop containing nucleotide triphosphate hydrolases"/>
    <property type="match status" value="1"/>
</dbReference>
<dbReference type="InterPro" id="IPR003959">
    <property type="entry name" value="ATPase_AAA_core"/>
</dbReference>
<dbReference type="InterPro" id="IPR027417">
    <property type="entry name" value="P-loop_NTPase"/>
</dbReference>
<evidence type="ECO:0000256" key="1">
    <source>
        <dbReference type="SAM" id="MobiDB-lite"/>
    </source>
</evidence>
<dbReference type="GO" id="GO:0005524">
    <property type="term" value="F:ATP binding"/>
    <property type="evidence" value="ECO:0007669"/>
    <property type="project" value="InterPro"/>
</dbReference>
<dbReference type="PANTHER" id="PTHR46411">
    <property type="entry name" value="FAMILY ATPASE, PUTATIVE-RELATED"/>
    <property type="match status" value="1"/>
</dbReference>
<dbReference type="SUPFAM" id="SSF52540">
    <property type="entry name" value="P-loop containing nucleoside triphosphate hydrolases"/>
    <property type="match status" value="1"/>
</dbReference>
<dbReference type="GO" id="GO:0016887">
    <property type="term" value="F:ATP hydrolysis activity"/>
    <property type="evidence" value="ECO:0007669"/>
    <property type="project" value="InterPro"/>
</dbReference>
<dbReference type="EMBL" id="ML734561">
    <property type="protein sequence ID" value="KAB8251097.1"/>
    <property type="molecule type" value="Genomic_DNA"/>
</dbReference>
<evidence type="ECO:0000313" key="3">
    <source>
        <dbReference type="EMBL" id="KAB8251097.1"/>
    </source>
</evidence>
<dbReference type="CDD" id="cd19481">
    <property type="entry name" value="RecA-like_protease"/>
    <property type="match status" value="1"/>
</dbReference>
<dbReference type="AlphaFoldDB" id="A0A5N6HAB0"/>
<dbReference type="Proteomes" id="UP000325434">
    <property type="component" value="Unassembled WGS sequence"/>
</dbReference>
<protein>
    <submittedName>
        <fullName evidence="3">P-loop containing nucleoside triphosphate hydrolase protein</fullName>
    </submittedName>
</protein>
<sequence>MTSRDSFEYSPREEDLHLLPSRLFGYSLQDRRFVALDVRNLRRIEGSRDMFKNLIINPHREAILRALDESHFIRREINDTRGIATTNQDIVHNKGRGLVILLHGVPGVGKTSTAETIASHFQKPLLPITCGDLRLDPAAVEKSLKELFRVAQLWDCILLLDEADVFLSERVSSDLNRNALVPVFLRVLDYYSGILFLTTNRVGTIDEAFKSRIHISPYYPYLDLGQTEKIWEVNLDRLAAIEEEHDGGRKPLSIDCEGILAFVKKHFTKSENGKGRWNGRQIRNVFLIASALAHYERTRGIKNGGNHAISTAGISRVWLKLSQKVVNASRAAAPESAQPAKPLAYSGWVNQYPSQPSFVPPQAQAAYNLATSPPPANRLYPQQLQQPHYVFPGPSLQNTYEQPLMAEGYHRPQALTSVPQVQPHEHGSDSESDM</sequence>
<proteinExistence type="predicted"/>
<evidence type="ECO:0000259" key="2">
    <source>
        <dbReference type="SMART" id="SM00382"/>
    </source>
</evidence>
<organism evidence="3">
    <name type="scientific">Aspergillus flavus</name>
    <dbReference type="NCBI Taxonomy" id="5059"/>
    <lineage>
        <taxon>Eukaryota</taxon>
        <taxon>Fungi</taxon>
        <taxon>Dikarya</taxon>
        <taxon>Ascomycota</taxon>
        <taxon>Pezizomycotina</taxon>
        <taxon>Eurotiomycetes</taxon>
        <taxon>Eurotiomycetidae</taxon>
        <taxon>Eurotiales</taxon>
        <taxon>Aspergillaceae</taxon>
        <taxon>Aspergillus</taxon>
        <taxon>Aspergillus subgen. Circumdati</taxon>
    </lineage>
</organism>
<accession>A0A5N6HAB0</accession>
<feature type="region of interest" description="Disordered" evidence="1">
    <location>
        <begin position="402"/>
        <end position="434"/>
    </location>
</feature>
<gene>
    <name evidence="3" type="ORF">BDV35DRAFT_388486</name>
</gene>
<feature type="domain" description="AAA+ ATPase" evidence="2">
    <location>
        <begin position="96"/>
        <end position="220"/>
    </location>
</feature>
<dbReference type="SMART" id="SM00382">
    <property type="entry name" value="AAA"/>
    <property type="match status" value="1"/>
</dbReference>
<feature type="compositionally biased region" description="Basic and acidic residues" evidence="1">
    <location>
        <begin position="423"/>
        <end position="434"/>
    </location>
</feature>
<dbReference type="Pfam" id="PF00004">
    <property type="entry name" value="AAA"/>
    <property type="match status" value="1"/>
</dbReference>
<dbReference type="VEuPathDB" id="FungiDB:AFLA_009808"/>
<name>A0A5N6HAB0_ASPFL</name>
<keyword evidence="3" id="KW-0378">Hydrolase</keyword>
<dbReference type="VEuPathDB" id="FungiDB:F9C07_9256"/>